<sequence>MDEDWELAFADDAGRHFARQYGMTPMTGRVIGWLLLCDPQQQTIAELASALRASRSAVTSAISELEEWSWIQRTRTAGERVDRVRLAPDVWLHLLDNQSEHASLGALAQRGLDAMTGQPAERRARLEELAEFTKFLAERMPELAVEWRARREALHRK</sequence>
<dbReference type="Proteomes" id="UP001595764">
    <property type="component" value="Unassembled WGS sequence"/>
</dbReference>
<proteinExistence type="predicted"/>
<keyword evidence="2" id="KW-0238">DNA-binding</keyword>
<dbReference type="Gene3D" id="1.10.10.10">
    <property type="entry name" value="Winged helix-like DNA-binding domain superfamily/Winged helix DNA-binding domain"/>
    <property type="match status" value="1"/>
</dbReference>
<evidence type="ECO:0000259" key="4">
    <source>
        <dbReference type="Pfam" id="PF12802"/>
    </source>
</evidence>
<dbReference type="RefSeq" id="WP_377871457.1">
    <property type="nucleotide sequence ID" value="NZ_JBHMAY010000029.1"/>
</dbReference>
<name>A0ABV7QJW5_9PSEU</name>
<evidence type="ECO:0000313" key="6">
    <source>
        <dbReference type="Proteomes" id="UP001595764"/>
    </source>
</evidence>
<dbReference type="PANTHER" id="PTHR38465:SF2">
    <property type="entry name" value="HTH-TYPE TRANSCRIPTIONAL REGULATOR MMPR5"/>
    <property type="match status" value="1"/>
</dbReference>
<evidence type="ECO:0000313" key="5">
    <source>
        <dbReference type="EMBL" id="MFC3512614.1"/>
    </source>
</evidence>
<protein>
    <submittedName>
        <fullName evidence="5">GbsR/MarR family transcriptional regulator</fullName>
    </submittedName>
</protein>
<feature type="domain" description="HTH marR-type" evidence="4">
    <location>
        <begin position="21"/>
        <end position="78"/>
    </location>
</feature>
<dbReference type="PANTHER" id="PTHR38465">
    <property type="entry name" value="HTH-TYPE TRANSCRIPTIONAL REGULATOR MJ1563-RELATED"/>
    <property type="match status" value="1"/>
</dbReference>
<keyword evidence="1" id="KW-0805">Transcription regulation</keyword>
<reference evidence="6" key="1">
    <citation type="journal article" date="2019" name="Int. J. Syst. Evol. Microbiol.">
        <title>The Global Catalogue of Microorganisms (GCM) 10K type strain sequencing project: providing services to taxonomists for standard genome sequencing and annotation.</title>
        <authorList>
            <consortium name="The Broad Institute Genomics Platform"/>
            <consortium name="The Broad Institute Genome Sequencing Center for Infectious Disease"/>
            <person name="Wu L."/>
            <person name="Ma J."/>
        </authorList>
    </citation>
    <scope>NUCLEOTIDE SEQUENCE [LARGE SCALE GENOMIC DNA]</scope>
    <source>
        <strain evidence="6">CGMCC 4.7682</strain>
    </source>
</reference>
<dbReference type="InterPro" id="IPR000835">
    <property type="entry name" value="HTH_MarR-typ"/>
</dbReference>
<dbReference type="Gene3D" id="1.10.287.160">
    <property type="entry name" value="HR1 repeat"/>
    <property type="match status" value="1"/>
</dbReference>
<dbReference type="InterPro" id="IPR036388">
    <property type="entry name" value="WH-like_DNA-bd_sf"/>
</dbReference>
<dbReference type="InterPro" id="IPR036390">
    <property type="entry name" value="WH_DNA-bd_sf"/>
</dbReference>
<dbReference type="EMBL" id="JBHRWI010000024">
    <property type="protein sequence ID" value="MFC3512614.1"/>
    <property type="molecule type" value="Genomic_DNA"/>
</dbReference>
<keyword evidence="6" id="KW-1185">Reference proteome</keyword>
<accession>A0ABV7QJW5</accession>
<dbReference type="Pfam" id="PF12802">
    <property type="entry name" value="MarR_2"/>
    <property type="match status" value="1"/>
</dbReference>
<evidence type="ECO:0000256" key="2">
    <source>
        <dbReference type="ARBA" id="ARBA00023125"/>
    </source>
</evidence>
<organism evidence="5 6">
    <name type="scientific">Amycolatopsis halotolerans</name>
    <dbReference type="NCBI Taxonomy" id="330083"/>
    <lineage>
        <taxon>Bacteria</taxon>
        <taxon>Bacillati</taxon>
        <taxon>Actinomycetota</taxon>
        <taxon>Actinomycetes</taxon>
        <taxon>Pseudonocardiales</taxon>
        <taxon>Pseudonocardiaceae</taxon>
        <taxon>Amycolatopsis</taxon>
    </lineage>
</organism>
<dbReference type="InterPro" id="IPR052362">
    <property type="entry name" value="HTH-GbsR_regulator"/>
</dbReference>
<comment type="caution">
    <text evidence="5">The sequence shown here is derived from an EMBL/GenBank/DDBJ whole genome shotgun (WGS) entry which is preliminary data.</text>
</comment>
<dbReference type="SUPFAM" id="SSF46785">
    <property type="entry name" value="Winged helix' DNA-binding domain"/>
    <property type="match status" value="1"/>
</dbReference>
<evidence type="ECO:0000256" key="1">
    <source>
        <dbReference type="ARBA" id="ARBA00023015"/>
    </source>
</evidence>
<keyword evidence="3" id="KW-0804">Transcription</keyword>
<evidence type="ECO:0000256" key="3">
    <source>
        <dbReference type="ARBA" id="ARBA00023163"/>
    </source>
</evidence>
<gene>
    <name evidence="5" type="ORF">ACFORO_20775</name>
</gene>